<dbReference type="PANTHER" id="PTHR47429">
    <property type="entry name" value="PROTEIN TWIN LOV 1"/>
    <property type="match status" value="1"/>
</dbReference>
<dbReference type="RefSeq" id="WP_089672858.1">
    <property type="nucleotide sequence ID" value="NZ_CP024845.1"/>
</dbReference>
<keyword evidence="2" id="KW-0288">FMN</keyword>
<dbReference type="AlphaFoldDB" id="A0A1H6V4B2"/>
<dbReference type="PRINTS" id="PR00344">
    <property type="entry name" value="BCTRLSENSOR"/>
</dbReference>
<dbReference type="OrthoDB" id="230688at2157"/>
<dbReference type="STRING" id="1073996.SAMN05444271_11536"/>
<evidence type="ECO:0000313" key="7">
    <source>
        <dbReference type="EMBL" id="SEI99479.1"/>
    </source>
</evidence>
<evidence type="ECO:0000259" key="6">
    <source>
        <dbReference type="PROSITE" id="PS50113"/>
    </source>
</evidence>
<dbReference type="InterPro" id="IPR013656">
    <property type="entry name" value="PAS_4"/>
</dbReference>
<dbReference type="SMART" id="SM00387">
    <property type="entry name" value="HATPase_c"/>
    <property type="match status" value="1"/>
</dbReference>
<dbReference type="SUPFAM" id="SSF55781">
    <property type="entry name" value="GAF domain-like"/>
    <property type="match status" value="1"/>
</dbReference>
<name>A0A1H6V4B2_9EURY</name>
<dbReference type="Pfam" id="PF01590">
    <property type="entry name" value="GAF"/>
    <property type="match status" value="1"/>
</dbReference>
<dbReference type="Pfam" id="PF02518">
    <property type="entry name" value="HATPase_c"/>
    <property type="match status" value="1"/>
</dbReference>
<dbReference type="InterPro" id="IPR035965">
    <property type="entry name" value="PAS-like_dom_sf"/>
</dbReference>
<reference evidence="7 8" key="1">
    <citation type="submission" date="2016-10" db="EMBL/GenBank/DDBJ databases">
        <authorList>
            <person name="de Groot N.N."/>
        </authorList>
    </citation>
    <scope>NUCLEOTIDE SEQUENCE [LARGE SCALE GENOMIC DNA]</scope>
    <source>
        <strain evidence="7 8">DSM 22187</strain>
    </source>
</reference>
<dbReference type="Gene3D" id="3.30.450.40">
    <property type="match status" value="1"/>
</dbReference>
<dbReference type="InterPro" id="IPR001610">
    <property type="entry name" value="PAC"/>
</dbReference>
<dbReference type="SMART" id="SM00086">
    <property type="entry name" value="PAC"/>
    <property type="match status" value="1"/>
</dbReference>
<dbReference type="Pfam" id="PF08448">
    <property type="entry name" value="PAS_4"/>
    <property type="match status" value="1"/>
</dbReference>
<evidence type="ECO:0000256" key="1">
    <source>
        <dbReference type="ARBA" id="ARBA00022630"/>
    </source>
</evidence>
<dbReference type="InterPro" id="IPR005467">
    <property type="entry name" value="His_kinase_dom"/>
</dbReference>
<dbReference type="Pfam" id="PF13426">
    <property type="entry name" value="PAS_9"/>
    <property type="match status" value="1"/>
</dbReference>
<dbReference type="InterPro" id="IPR036890">
    <property type="entry name" value="HATPase_C_sf"/>
</dbReference>
<dbReference type="PROSITE" id="PS50112">
    <property type="entry name" value="PAS"/>
    <property type="match status" value="2"/>
</dbReference>
<dbReference type="Gene3D" id="3.30.565.10">
    <property type="entry name" value="Histidine kinase-like ATPase, C-terminal domain"/>
    <property type="match status" value="1"/>
</dbReference>
<dbReference type="PROSITE" id="PS50113">
    <property type="entry name" value="PAC"/>
    <property type="match status" value="1"/>
</dbReference>
<accession>A0A1H6V4B2</accession>
<evidence type="ECO:0000313" key="8">
    <source>
        <dbReference type="Proteomes" id="UP000198888"/>
    </source>
</evidence>
<organism evidence="7 8">
    <name type="scientific">Halohasta litchfieldiae</name>
    <dbReference type="NCBI Taxonomy" id="1073996"/>
    <lineage>
        <taxon>Archaea</taxon>
        <taxon>Methanobacteriati</taxon>
        <taxon>Methanobacteriota</taxon>
        <taxon>Stenosarchaea group</taxon>
        <taxon>Halobacteria</taxon>
        <taxon>Halobacteriales</taxon>
        <taxon>Haloferacaceae</taxon>
        <taxon>Halohasta</taxon>
    </lineage>
</organism>
<dbReference type="InterPro" id="IPR003594">
    <property type="entry name" value="HATPase_dom"/>
</dbReference>
<dbReference type="Proteomes" id="UP000198888">
    <property type="component" value="Unassembled WGS sequence"/>
</dbReference>
<evidence type="ECO:0000256" key="2">
    <source>
        <dbReference type="ARBA" id="ARBA00022643"/>
    </source>
</evidence>
<feature type="domain" description="PAS" evidence="5">
    <location>
        <begin position="513"/>
        <end position="586"/>
    </location>
</feature>
<keyword evidence="3" id="KW-0157">Chromophore</keyword>
<dbReference type="SUPFAM" id="SSF55874">
    <property type="entry name" value="ATPase domain of HSP90 chaperone/DNA topoisomerase II/histidine kinase"/>
    <property type="match status" value="1"/>
</dbReference>
<evidence type="ECO:0000256" key="3">
    <source>
        <dbReference type="ARBA" id="ARBA00022991"/>
    </source>
</evidence>
<accession>A0A2H4PZF7</accession>
<dbReference type="PANTHER" id="PTHR47429:SF2">
    <property type="entry name" value="PROTEIN TWIN LOV 1"/>
    <property type="match status" value="1"/>
</dbReference>
<keyword evidence="1" id="KW-0285">Flavoprotein</keyword>
<dbReference type="InterPro" id="IPR004358">
    <property type="entry name" value="Sig_transdc_His_kin-like_C"/>
</dbReference>
<proteinExistence type="predicted"/>
<protein>
    <submittedName>
        <fullName evidence="7">PAS domain S-box-containing protein</fullName>
    </submittedName>
</protein>
<dbReference type="GO" id="GO:0016772">
    <property type="term" value="F:transferase activity, transferring phosphorus-containing groups"/>
    <property type="evidence" value="ECO:0007669"/>
    <property type="project" value="InterPro"/>
</dbReference>
<dbReference type="NCBIfam" id="TIGR00229">
    <property type="entry name" value="sensory_box"/>
    <property type="match status" value="2"/>
</dbReference>
<feature type="domain" description="PAC" evidence="6">
    <location>
        <begin position="587"/>
        <end position="636"/>
    </location>
</feature>
<gene>
    <name evidence="7" type="ORF">SAMN05444271_11536</name>
</gene>
<feature type="domain" description="PAS" evidence="5">
    <location>
        <begin position="398"/>
        <end position="452"/>
    </location>
</feature>
<dbReference type="KEGG" id="hae:halTADL_0709"/>
<dbReference type="SUPFAM" id="SSF55785">
    <property type="entry name" value="PYP-like sensor domain (PAS domain)"/>
    <property type="match status" value="2"/>
</dbReference>
<dbReference type="PROSITE" id="PS50109">
    <property type="entry name" value="HIS_KIN"/>
    <property type="match status" value="1"/>
</dbReference>
<dbReference type="CDD" id="cd00130">
    <property type="entry name" value="PAS"/>
    <property type="match status" value="2"/>
</dbReference>
<evidence type="ECO:0000259" key="5">
    <source>
        <dbReference type="PROSITE" id="PS50112"/>
    </source>
</evidence>
<dbReference type="InterPro" id="IPR000014">
    <property type="entry name" value="PAS"/>
</dbReference>
<dbReference type="SMART" id="SM00065">
    <property type="entry name" value="GAF"/>
    <property type="match status" value="1"/>
</dbReference>
<dbReference type="InterPro" id="IPR003018">
    <property type="entry name" value="GAF"/>
</dbReference>
<dbReference type="GeneID" id="35001525"/>
<dbReference type="InterPro" id="IPR000700">
    <property type="entry name" value="PAS-assoc_C"/>
</dbReference>
<sequence>MSDTTYTAQEARNELYEIIRRETPFETKAEDALRLGAQYLGADNGHLTRINQETDHWKTIASTDPASGQFPPGLELDLGTTYCRRTIESNAQIALSDAPNQGWADDPAFVTHGLHCYHGTPLIVDGEPYGTVCFVADDPRDAFSDGETMFTELIARLLERELERKQHEAELTRQANLATVLNRVLRHNLRNDLAVIRGHTEIMAEQLDDTQSGETALRNIDKLIGLGQKARELEQVISETADRNPTDIAALIEYVVERVTQSHPNASISVDCDDDISVAVLANFERAIMELVENAAKHCGEAPTVTVTVDSLPNALEIHVADDGPGLSEQERTVLREGAETPLVHGSGLGLWLTHWIIDSHDGSVETTVTDQGTTMTVSIPRLPETGSESGITELTRARDQYKAAFEEATDALLITDDEGRIVDANAGATAVFGLDRKQLLGRSLQEFLPAEFDFNSEWQQFQTDTERRDTVTIHGADGVDRAVEYAGAANVVPGQHLFVARDVTARNRREAELEMKTQAMDEAPIGIAITDPTLDDNPMVYANDQFCELTGYDRAEILGRNCRFMQGPASDPETVDEIRQGIESHEPVSVTLQNYRKDGTQFWNKLDIAPVRDDTGELTHWVGFQQKLSEYSDDE</sequence>
<feature type="domain" description="Histidine kinase" evidence="4">
    <location>
        <begin position="184"/>
        <end position="384"/>
    </location>
</feature>
<dbReference type="InterPro" id="IPR029016">
    <property type="entry name" value="GAF-like_dom_sf"/>
</dbReference>
<evidence type="ECO:0000259" key="4">
    <source>
        <dbReference type="PROSITE" id="PS50109"/>
    </source>
</evidence>
<dbReference type="EMBL" id="FNYR01000015">
    <property type="protein sequence ID" value="SEI99479.1"/>
    <property type="molecule type" value="Genomic_DNA"/>
</dbReference>
<keyword evidence="8" id="KW-1185">Reference proteome</keyword>
<dbReference type="SMART" id="SM00091">
    <property type="entry name" value="PAS"/>
    <property type="match status" value="2"/>
</dbReference>
<dbReference type="Gene3D" id="3.30.450.20">
    <property type="entry name" value="PAS domain"/>
    <property type="match status" value="2"/>
</dbReference>